<feature type="region of interest" description="Disordered" evidence="9">
    <location>
        <begin position="1"/>
        <end position="22"/>
    </location>
</feature>
<evidence type="ECO:0000256" key="8">
    <source>
        <dbReference type="SAM" id="Coils"/>
    </source>
</evidence>
<comment type="caution">
    <text evidence="12">The sequence shown here is derived from an EMBL/GenBank/DDBJ whole genome shotgun (WGS) entry which is preliminary data.</text>
</comment>
<protein>
    <recommendedName>
        <fullName evidence="2">diguanylate cyclase</fullName>
        <ecNumber evidence="2">2.7.7.65</ecNumber>
    </recommendedName>
</protein>
<keyword evidence="12" id="KW-0548">Nucleotidyltransferase</keyword>
<dbReference type="GO" id="GO:0052621">
    <property type="term" value="F:diguanylate cyclase activity"/>
    <property type="evidence" value="ECO:0007669"/>
    <property type="project" value="UniProtKB-EC"/>
</dbReference>
<feature type="transmembrane region" description="Helical" evidence="10">
    <location>
        <begin position="321"/>
        <end position="340"/>
    </location>
</feature>
<evidence type="ECO:0000313" key="12">
    <source>
        <dbReference type="EMBL" id="MBZ4038331.1"/>
    </source>
</evidence>
<dbReference type="Gene3D" id="3.30.450.20">
    <property type="entry name" value="PAS domain"/>
    <property type="match status" value="1"/>
</dbReference>
<gene>
    <name evidence="12" type="ORF">K6753_02110</name>
</gene>
<evidence type="ECO:0000256" key="6">
    <source>
        <dbReference type="ARBA" id="ARBA00023136"/>
    </source>
</evidence>
<dbReference type="Gene3D" id="6.10.340.10">
    <property type="match status" value="1"/>
</dbReference>
<dbReference type="PANTHER" id="PTHR45138">
    <property type="entry name" value="REGULATORY COMPONENTS OF SENSORY TRANSDUCTION SYSTEM"/>
    <property type="match status" value="1"/>
</dbReference>
<reference evidence="12 13" key="1">
    <citation type="submission" date="2021-09" db="EMBL/GenBank/DDBJ databases">
        <title>Lysobacter sp. 13A isolated from the river sediment.</title>
        <authorList>
            <person name="Liu H."/>
            <person name="Li S."/>
            <person name="Mao S."/>
        </authorList>
    </citation>
    <scope>NUCLEOTIDE SEQUENCE [LARGE SCALE GENOMIC DNA]</scope>
    <source>
        <strain evidence="12 13">13A</strain>
    </source>
</reference>
<dbReference type="Proteomes" id="UP001430954">
    <property type="component" value="Unassembled WGS sequence"/>
</dbReference>
<keyword evidence="8" id="KW-0175">Coiled coil</keyword>
<evidence type="ECO:0000256" key="1">
    <source>
        <dbReference type="ARBA" id="ARBA00004651"/>
    </source>
</evidence>
<keyword evidence="12" id="KW-0808">Transferase</keyword>
<name>A0ABS7T385_9GAMM</name>
<evidence type="ECO:0000256" key="5">
    <source>
        <dbReference type="ARBA" id="ARBA00022989"/>
    </source>
</evidence>
<comment type="subcellular location">
    <subcellularLocation>
        <location evidence="1">Cell membrane</location>
        <topology evidence="1">Multi-pass membrane protein</topology>
    </subcellularLocation>
</comment>
<dbReference type="InterPro" id="IPR029787">
    <property type="entry name" value="Nucleotide_cyclase"/>
</dbReference>
<dbReference type="EMBL" id="JAINZW010000001">
    <property type="protein sequence ID" value="MBZ4038331.1"/>
    <property type="molecule type" value="Genomic_DNA"/>
</dbReference>
<dbReference type="PROSITE" id="PS50887">
    <property type="entry name" value="GGDEF"/>
    <property type="match status" value="1"/>
</dbReference>
<feature type="coiled-coil region" evidence="8">
    <location>
        <begin position="386"/>
        <end position="427"/>
    </location>
</feature>
<dbReference type="CDD" id="cd01949">
    <property type="entry name" value="GGDEF"/>
    <property type="match status" value="1"/>
</dbReference>
<dbReference type="NCBIfam" id="TIGR00254">
    <property type="entry name" value="GGDEF"/>
    <property type="match status" value="1"/>
</dbReference>
<sequence length="596" mass="64420">MSEPAAPMEPATSAPPGMSRAPAPVRDRGLRFWLGLGYAAIVVAFAVALAVLANLGATRQMEREAGQRLDAQARHMAERLDLGVAERLDDMRLLALLPLLHDDPVDAAAVRTLFNELARTEPEYAWIGFAAADGTVRVASGGLLEGASVSQRPWFQAARRGPHLGDVHEAALLARLLPAQPGGQPLRLIDVAAPVRNADGSLLGVVGAHLSWRWAERQRDRLLGPEADRGLQELWVLDAQGRVLMGPDDRVGQVLDTPSAHAVAAARSGHLAETWDDGVDYLTGYAQTGRDADGPTVGWRVLVREPREVAMAEVRGLRRTLTAVVAVLALLSIAAALLLARKISAPLHTLAEAATVMRTGLTVVRLPQLGGYREAQQLSAALSGLFEQVGQRERELRDLAENLERRVEARTQELHSANNELERLSVTDSLTGLNNRRYFDTQLAHEMQRARQQLQPLSLLLIDLDHFKRINDTHGHPAGDRVLQLVADLLDQGLRPTDAIARIGGEEFAVIAAGADLAQASLLAERLRSRVASASPLEIGRLELPISVSIGVASVWPAEGDATAMETAAERLYTQADMALYRAKRAGRDRVEGTVA</sequence>
<evidence type="ECO:0000256" key="10">
    <source>
        <dbReference type="SAM" id="Phobius"/>
    </source>
</evidence>
<evidence type="ECO:0000256" key="4">
    <source>
        <dbReference type="ARBA" id="ARBA00022692"/>
    </source>
</evidence>
<evidence type="ECO:0000259" key="11">
    <source>
        <dbReference type="PROSITE" id="PS50887"/>
    </source>
</evidence>
<keyword evidence="5 10" id="KW-1133">Transmembrane helix</keyword>
<dbReference type="InterPro" id="IPR050469">
    <property type="entry name" value="Diguanylate_Cyclase"/>
</dbReference>
<keyword evidence="4 10" id="KW-0812">Transmembrane</keyword>
<dbReference type="Pfam" id="PF02743">
    <property type="entry name" value="dCache_1"/>
    <property type="match status" value="1"/>
</dbReference>
<feature type="domain" description="GGDEF" evidence="11">
    <location>
        <begin position="455"/>
        <end position="596"/>
    </location>
</feature>
<accession>A0ABS7T385</accession>
<evidence type="ECO:0000256" key="2">
    <source>
        <dbReference type="ARBA" id="ARBA00012528"/>
    </source>
</evidence>
<proteinExistence type="predicted"/>
<dbReference type="CDD" id="cd18774">
    <property type="entry name" value="PDC2_HK_sensor"/>
    <property type="match status" value="1"/>
</dbReference>
<feature type="transmembrane region" description="Helical" evidence="10">
    <location>
        <begin position="32"/>
        <end position="53"/>
    </location>
</feature>
<dbReference type="InterPro" id="IPR033479">
    <property type="entry name" value="dCache_1"/>
</dbReference>
<keyword evidence="3" id="KW-1003">Cell membrane</keyword>
<dbReference type="Pfam" id="PF00990">
    <property type="entry name" value="GGDEF"/>
    <property type="match status" value="1"/>
</dbReference>
<dbReference type="Gene3D" id="3.30.70.270">
    <property type="match status" value="1"/>
</dbReference>
<keyword evidence="13" id="KW-1185">Reference proteome</keyword>
<dbReference type="CDD" id="cd12914">
    <property type="entry name" value="PDC1_DGC_like"/>
    <property type="match status" value="1"/>
</dbReference>
<dbReference type="InterPro" id="IPR000160">
    <property type="entry name" value="GGDEF_dom"/>
</dbReference>
<dbReference type="InterPro" id="IPR043128">
    <property type="entry name" value="Rev_trsase/Diguanyl_cyclase"/>
</dbReference>
<dbReference type="SUPFAM" id="SSF55073">
    <property type="entry name" value="Nucleotide cyclase"/>
    <property type="match status" value="1"/>
</dbReference>
<organism evidence="12 13">
    <name type="scientific">Novilysobacter selenitireducens</name>
    <dbReference type="NCBI Taxonomy" id="2872639"/>
    <lineage>
        <taxon>Bacteria</taxon>
        <taxon>Pseudomonadati</taxon>
        <taxon>Pseudomonadota</taxon>
        <taxon>Gammaproteobacteria</taxon>
        <taxon>Lysobacterales</taxon>
        <taxon>Lysobacteraceae</taxon>
        <taxon>Novilysobacter</taxon>
    </lineage>
</organism>
<dbReference type="SMART" id="SM00267">
    <property type="entry name" value="GGDEF"/>
    <property type="match status" value="1"/>
</dbReference>
<evidence type="ECO:0000313" key="13">
    <source>
        <dbReference type="Proteomes" id="UP001430954"/>
    </source>
</evidence>
<dbReference type="RefSeq" id="WP_223674520.1">
    <property type="nucleotide sequence ID" value="NZ_JAINZW010000001.1"/>
</dbReference>
<dbReference type="PANTHER" id="PTHR45138:SF9">
    <property type="entry name" value="DIGUANYLATE CYCLASE DGCM-RELATED"/>
    <property type="match status" value="1"/>
</dbReference>
<evidence type="ECO:0000256" key="3">
    <source>
        <dbReference type="ARBA" id="ARBA00022475"/>
    </source>
</evidence>
<comment type="catalytic activity">
    <reaction evidence="7">
        <text>2 GTP = 3',3'-c-di-GMP + 2 diphosphate</text>
        <dbReference type="Rhea" id="RHEA:24898"/>
        <dbReference type="ChEBI" id="CHEBI:33019"/>
        <dbReference type="ChEBI" id="CHEBI:37565"/>
        <dbReference type="ChEBI" id="CHEBI:58805"/>
        <dbReference type="EC" id="2.7.7.65"/>
    </reaction>
</comment>
<keyword evidence="6 10" id="KW-0472">Membrane</keyword>
<evidence type="ECO:0000256" key="9">
    <source>
        <dbReference type="SAM" id="MobiDB-lite"/>
    </source>
</evidence>
<evidence type="ECO:0000256" key="7">
    <source>
        <dbReference type="ARBA" id="ARBA00034247"/>
    </source>
</evidence>
<dbReference type="EC" id="2.7.7.65" evidence="2"/>